<evidence type="ECO:0000256" key="1">
    <source>
        <dbReference type="ARBA" id="ARBA00009403"/>
    </source>
</evidence>
<dbReference type="Ensembl" id="ENSGACT00000031270.1">
    <property type="protein sequence ID" value="ENSGACP00000054887.1"/>
    <property type="gene ID" value="ENSGACG00000028023.1"/>
</dbReference>
<dbReference type="CDD" id="cd00042">
    <property type="entry name" value="CY"/>
    <property type="match status" value="1"/>
</dbReference>
<dbReference type="Gene3D" id="3.10.450.10">
    <property type="match status" value="1"/>
</dbReference>
<accession>A0AAQ4QWW4</accession>
<dbReference type="SMART" id="SM00043">
    <property type="entry name" value="CY"/>
    <property type="match status" value="1"/>
</dbReference>
<evidence type="ECO:0000313" key="7">
    <source>
        <dbReference type="Proteomes" id="UP000007635"/>
    </source>
</evidence>
<reference evidence="6 7" key="1">
    <citation type="journal article" date="2021" name="G3 (Bethesda)">
        <title>Improved contiguity of the threespine stickleback genome using long-read sequencing.</title>
        <authorList>
            <person name="Nath S."/>
            <person name="Shaw D.E."/>
            <person name="White M.A."/>
        </authorList>
    </citation>
    <scope>NUCLEOTIDE SEQUENCE [LARGE SCALE GENOMIC DNA]</scope>
    <source>
        <strain evidence="6 7">Lake Benthic</strain>
    </source>
</reference>
<reference evidence="6" key="2">
    <citation type="submission" date="2025-08" db="UniProtKB">
        <authorList>
            <consortium name="Ensembl"/>
        </authorList>
    </citation>
    <scope>IDENTIFICATION</scope>
</reference>
<feature type="chain" id="PRO_5042859753" description="Cystatin domain-containing protein" evidence="4">
    <location>
        <begin position="20"/>
        <end position="114"/>
    </location>
</feature>
<dbReference type="Proteomes" id="UP000007635">
    <property type="component" value="Chromosome VI"/>
</dbReference>
<dbReference type="GO" id="GO:0005615">
    <property type="term" value="C:extracellular space"/>
    <property type="evidence" value="ECO:0007669"/>
    <property type="project" value="TreeGrafter"/>
</dbReference>
<reference evidence="6" key="3">
    <citation type="submission" date="2025-09" db="UniProtKB">
        <authorList>
            <consortium name="Ensembl"/>
        </authorList>
    </citation>
    <scope>IDENTIFICATION</scope>
</reference>
<dbReference type="InterPro" id="IPR000010">
    <property type="entry name" value="Cystatin_dom"/>
</dbReference>
<evidence type="ECO:0000259" key="5">
    <source>
        <dbReference type="SMART" id="SM00043"/>
    </source>
</evidence>
<sequence>MFFWCCVVLFASAGWSVDAAEGMTGEPRAVPVNDTEVLRAAHFAVSEFNAEQRVAYKLVSIKSVVAGVNYILEVLLGRAKCQSLSAELRCRFVVTEMPWNGSRALTKKKCRPSN</sequence>
<keyword evidence="2" id="KW-0646">Protease inhibitor</keyword>
<dbReference type="AlphaFoldDB" id="A0AAQ4QWW4"/>
<evidence type="ECO:0000313" key="6">
    <source>
        <dbReference type="Ensembl" id="ENSGACP00000054887.1"/>
    </source>
</evidence>
<comment type="similarity">
    <text evidence="1">Belongs to the cystatin family.</text>
</comment>
<keyword evidence="7" id="KW-1185">Reference proteome</keyword>
<dbReference type="GeneTree" id="ENSGT00940000173563"/>
<organism evidence="6 7">
    <name type="scientific">Gasterosteus aculeatus aculeatus</name>
    <name type="common">three-spined stickleback</name>
    <dbReference type="NCBI Taxonomy" id="481459"/>
    <lineage>
        <taxon>Eukaryota</taxon>
        <taxon>Metazoa</taxon>
        <taxon>Chordata</taxon>
        <taxon>Craniata</taxon>
        <taxon>Vertebrata</taxon>
        <taxon>Euteleostomi</taxon>
        <taxon>Actinopterygii</taxon>
        <taxon>Neopterygii</taxon>
        <taxon>Teleostei</taxon>
        <taxon>Neoteleostei</taxon>
        <taxon>Acanthomorphata</taxon>
        <taxon>Eupercaria</taxon>
        <taxon>Perciformes</taxon>
        <taxon>Cottioidei</taxon>
        <taxon>Gasterosteales</taxon>
        <taxon>Gasterosteidae</taxon>
        <taxon>Gasterosteus</taxon>
    </lineage>
</organism>
<keyword evidence="3" id="KW-0789">Thiol protease inhibitor</keyword>
<dbReference type="GO" id="GO:0005737">
    <property type="term" value="C:cytoplasm"/>
    <property type="evidence" value="ECO:0007669"/>
    <property type="project" value="TreeGrafter"/>
</dbReference>
<dbReference type="PANTHER" id="PTHR46186:SF2">
    <property type="entry name" value="CYSTATIN"/>
    <property type="match status" value="1"/>
</dbReference>
<dbReference type="SUPFAM" id="SSF54403">
    <property type="entry name" value="Cystatin/monellin"/>
    <property type="match status" value="1"/>
</dbReference>
<dbReference type="GO" id="GO:0004869">
    <property type="term" value="F:cysteine-type endopeptidase inhibitor activity"/>
    <property type="evidence" value="ECO:0007669"/>
    <property type="project" value="UniProtKB-KW"/>
</dbReference>
<evidence type="ECO:0000256" key="2">
    <source>
        <dbReference type="ARBA" id="ARBA00022690"/>
    </source>
</evidence>
<dbReference type="PANTHER" id="PTHR46186">
    <property type="entry name" value="CYSTATIN"/>
    <property type="match status" value="1"/>
</dbReference>
<proteinExistence type="inferred from homology"/>
<keyword evidence="4" id="KW-0732">Signal</keyword>
<feature type="signal peptide" evidence="4">
    <location>
        <begin position="1"/>
        <end position="19"/>
    </location>
</feature>
<name>A0AAQ4QWW4_GASAC</name>
<dbReference type="GO" id="GO:0031982">
    <property type="term" value="C:vesicle"/>
    <property type="evidence" value="ECO:0007669"/>
    <property type="project" value="TreeGrafter"/>
</dbReference>
<dbReference type="InterPro" id="IPR046350">
    <property type="entry name" value="Cystatin_sf"/>
</dbReference>
<dbReference type="Pfam" id="PF00031">
    <property type="entry name" value="Cystatin"/>
    <property type="match status" value="1"/>
</dbReference>
<protein>
    <recommendedName>
        <fullName evidence="5">Cystatin domain-containing protein</fullName>
    </recommendedName>
</protein>
<evidence type="ECO:0000256" key="4">
    <source>
        <dbReference type="SAM" id="SignalP"/>
    </source>
</evidence>
<feature type="domain" description="Cystatin" evidence="5">
    <location>
        <begin position="22"/>
        <end position="111"/>
    </location>
</feature>
<evidence type="ECO:0000256" key="3">
    <source>
        <dbReference type="ARBA" id="ARBA00022704"/>
    </source>
</evidence>